<proteinExistence type="predicted"/>
<dbReference type="Proteomes" id="UP000009168">
    <property type="component" value="Unassembled WGS sequence"/>
</dbReference>
<feature type="transmembrane region" description="Helical" evidence="1">
    <location>
        <begin position="55"/>
        <end position="80"/>
    </location>
</feature>
<gene>
    <name evidence="2" type="ORF">TTHERM_000901747</name>
</gene>
<dbReference type="AlphaFoldDB" id="W7XBX1"/>
<dbReference type="EMBL" id="GG662258">
    <property type="protein sequence ID" value="EWS71181.1"/>
    <property type="molecule type" value="Genomic_DNA"/>
</dbReference>
<protein>
    <submittedName>
        <fullName evidence="2">Transmembrane protein, putative</fullName>
    </submittedName>
</protein>
<dbReference type="InParanoid" id="W7XBX1"/>
<dbReference type="RefSeq" id="XP_012656279.1">
    <property type="nucleotide sequence ID" value="XM_012800825.1"/>
</dbReference>
<keyword evidence="3" id="KW-1185">Reference proteome</keyword>
<evidence type="ECO:0000313" key="3">
    <source>
        <dbReference type="Proteomes" id="UP000009168"/>
    </source>
</evidence>
<dbReference type="KEGG" id="tet:TTHERM_000901747"/>
<evidence type="ECO:0000313" key="2">
    <source>
        <dbReference type="EMBL" id="EWS71181.1"/>
    </source>
</evidence>
<organism evidence="2 3">
    <name type="scientific">Tetrahymena thermophila (strain SB210)</name>
    <dbReference type="NCBI Taxonomy" id="312017"/>
    <lineage>
        <taxon>Eukaryota</taxon>
        <taxon>Sar</taxon>
        <taxon>Alveolata</taxon>
        <taxon>Ciliophora</taxon>
        <taxon>Intramacronucleata</taxon>
        <taxon>Oligohymenophorea</taxon>
        <taxon>Hymenostomatida</taxon>
        <taxon>Tetrahymenina</taxon>
        <taxon>Tetrahymenidae</taxon>
        <taxon>Tetrahymena</taxon>
    </lineage>
</organism>
<keyword evidence="1" id="KW-0472">Membrane</keyword>
<accession>W7XBX1</accession>
<feature type="transmembrane region" description="Helical" evidence="1">
    <location>
        <begin position="26"/>
        <end position="43"/>
    </location>
</feature>
<evidence type="ECO:0000256" key="1">
    <source>
        <dbReference type="SAM" id="Phobius"/>
    </source>
</evidence>
<keyword evidence="1" id="KW-1133">Transmembrane helix</keyword>
<sequence>MNIIMSLNIFLVGKSKPYIQQIYNDLQQLSTMLCILALNLFYIQQIQFQQTQYIVFQAIIASIIILLNLYLFLQLIFGMVDVLINANKKDNNLFQNFLLKLKQKYPSIFTNVQIINKSKIRSLIKLKSVQRKFKILLKFLKNYNFYNEEQLLVQFNLESQFINIPSERKGIENQRNSNWNYLTSNIKQEEKNNNLNYQKQVNNQTEQTRKTYTNLQQLTTTNLDSTSIQQYAQNQQTQENQNILLVDQGNALEIERKLDKKIFFYF</sequence>
<dbReference type="GeneID" id="24441060"/>
<reference evidence="3" key="1">
    <citation type="journal article" date="2006" name="PLoS Biol.">
        <title>Macronuclear genome sequence of the ciliate Tetrahymena thermophila, a model eukaryote.</title>
        <authorList>
            <person name="Eisen J.A."/>
            <person name="Coyne R.S."/>
            <person name="Wu M."/>
            <person name="Wu D."/>
            <person name="Thiagarajan M."/>
            <person name="Wortman J.R."/>
            <person name="Badger J.H."/>
            <person name="Ren Q."/>
            <person name="Amedeo P."/>
            <person name="Jones K.M."/>
            <person name="Tallon L.J."/>
            <person name="Delcher A.L."/>
            <person name="Salzberg S.L."/>
            <person name="Silva J.C."/>
            <person name="Haas B.J."/>
            <person name="Majoros W.H."/>
            <person name="Farzad M."/>
            <person name="Carlton J.M."/>
            <person name="Smith R.K. Jr."/>
            <person name="Garg J."/>
            <person name="Pearlman R.E."/>
            <person name="Karrer K.M."/>
            <person name="Sun L."/>
            <person name="Manning G."/>
            <person name="Elde N.C."/>
            <person name="Turkewitz A.P."/>
            <person name="Asai D.J."/>
            <person name="Wilkes D.E."/>
            <person name="Wang Y."/>
            <person name="Cai H."/>
            <person name="Collins K."/>
            <person name="Stewart B.A."/>
            <person name="Lee S.R."/>
            <person name="Wilamowska K."/>
            <person name="Weinberg Z."/>
            <person name="Ruzzo W.L."/>
            <person name="Wloga D."/>
            <person name="Gaertig J."/>
            <person name="Frankel J."/>
            <person name="Tsao C.-C."/>
            <person name="Gorovsky M.A."/>
            <person name="Keeling P.J."/>
            <person name="Waller R.F."/>
            <person name="Patron N.J."/>
            <person name="Cherry J.M."/>
            <person name="Stover N.A."/>
            <person name="Krieger C.J."/>
            <person name="del Toro C."/>
            <person name="Ryder H.F."/>
            <person name="Williamson S.C."/>
            <person name="Barbeau R.A."/>
            <person name="Hamilton E.P."/>
            <person name="Orias E."/>
        </authorList>
    </citation>
    <scope>NUCLEOTIDE SEQUENCE [LARGE SCALE GENOMIC DNA]</scope>
    <source>
        <strain evidence="3">SB210</strain>
    </source>
</reference>
<keyword evidence="1 2" id="KW-0812">Transmembrane</keyword>
<name>W7XBX1_TETTS</name>